<evidence type="ECO:0000313" key="11">
    <source>
        <dbReference type="EMBL" id="MCP3428782.1"/>
    </source>
</evidence>
<keyword evidence="1 8" id="KW-1003">Cell membrane</keyword>
<evidence type="ECO:0000256" key="2">
    <source>
        <dbReference type="ARBA" id="ARBA00022729"/>
    </source>
</evidence>
<evidence type="ECO:0000256" key="10">
    <source>
        <dbReference type="SAM" id="SignalP"/>
    </source>
</evidence>
<feature type="repeat" description="TPR" evidence="9">
    <location>
        <begin position="74"/>
        <end position="107"/>
    </location>
</feature>
<dbReference type="PIRSF" id="PIRSF004654">
    <property type="entry name" value="NlpI"/>
    <property type="match status" value="1"/>
</dbReference>
<evidence type="ECO:0000313" key="12">
    <source>
        <dbReference type="Proteomes" id="UP001165413"/>
    </source>
</evidence>
<comment type="caution">
    <text evidence="11">The sequence shown here is derived from an EMBL/GenBank/DDBJ whole genome shotgun (WGS) entry which is preliminary data.</text>
</comment>
<dbReference type="Gene3D" id="1.25.40.10">
    <property type="entry name" value="Tetratricopeptide repeat domain"/>
    <property type="match status" value="1"/>
</dbReference>
<dbReference type="PROSITE" id="PS51257">
    <property type="entry name" value="PROKAR_LIPOPROTEIN"/>
    <property type="match status" value="1"/>
</dbReference>
<keyword evidence="4 9" id="KW-0802">TPR repeat</keyword>
<evidence type="ECO:0000256" key="8">
    <source>
        <dbReference type="PIRNR" id="PIRNR004654"/>
    </source>
</evidence>
<feature type="signal peptide" evidence="10">
    <location>
        <begin position="1"/>
        <end position="17"/>
    </location>
</feature>
<dbReference type="NCBIfam" id="NF008391">
    <property type="entry name" value="PRK11189.1"/>
    <property type="match status" value="1"/>
</dbReference>
<dbReference type="InterPro" id="IPR019734">
    <property type="entry name" value="TPR_rpt"/>
</dbReference>
<name>A0AA42BMM1_9ALTE</name>
<dbReference type="PANTHER" id="PTHR44858">
    <property type="entry name" value="TETRATRICOPEPTIDE REPEAT PROTEIN 6"/>
    <property type="match status" value="1"/>
</dbReference>
<keyword evidence="2 10" id="KW-0732">Signal</keyword>
<dbReference type="GO" id="GO:0009279">
    <property type="term" value="C:cell outer membrane"/>
    <property type="evidence" value="ECO:0007669"/>
    <property type="project" value="TreeGrafter"/>
</dbReference>
<keyword evidence="3" id="KW-0677">Repeat</keyword>
<comment type="subunit">
    <text evidence="8">Homodimer.</text>
</comment>
<dbReference type="InterPro" id="IPR050498">
    <property type="entry name" value="Ycf3"/>
</dbReference>
<evidence type="ECO:0000256" key="9">
    <source>
        <dbReference type="PROSITE-ProRule" id="PRU00339"/>
    </source>
</evidence>
<evidence type="ECO:0000256" key="1">
    <source>
        <dbReference type="ARBA" id="ARBA00022475"/>
    </source>
</evidence>
<gene>
    <name evidence="11" type="primary">nlpI</name>
    <name evidence="11" type="ORF">NLF92_07465</name>
</gene>
<evidence type="ECO:0000256" key="3">
    <source>
        <dbReference type="ARBA" id="ARBA00022737"/>
    </source>
</evidence>
<dbReference type="PROSITE" id="PS50005">
    <property type="entry name" value="TPR"/>
    <property type="match status" value="2"/>
</dbReference>
<accession>A0AA42BMM1</accession>
<keyword evidence="12" id="KW-1185">Reference proteome</keyword>
<keyword evidence="5 8" id="KW-0472">Membrane</keyword>
<feature type="repeat" description="TPR" evidence="9">
    <location>
        <begin position="108"/>
        <end position="141"/>
    </location>
</feature>
<protein>
    <recommendedName>
        <fullName evidence="8">Lipoprotein NlpI</fullName>
    </recommendedName>
</protein>
<dbReference type="InterPro" id="IPR023605">
    <property type="entry name" value="Lipoprotein_NlpI"/>
</dbReference>
<proteinExistence type="predicted"/>
<evidence type="ECO:0000256" key="6">
    <source>
        <dbReference type="ARBA" id="ARBA00023139"/>
    </source>
</evidence>
<keyword evidence="7 11" id="KW-0449">Lipoprotein</keyword>
<dbReference type="SUPFAM" id="SSF48452">
    <property type="entry name" value="TPR-like"/>
    <property type="match status" value="1"/>
</dbReference>
<comment type="function">
    <text evidence="8">May be involved in cell division.</text>
</comment>
<keyword evidence="6" id="KW-0564">Palmitate</keyword>
<dbReference type="AlphaFoldDB" id="A0AA42BMM1"/>
<evidence type="ECO:0000256" key="4">
    <source>
        <dbReference type="ARBA" id="ARBA00022803"/>
    </source>
</evidence>
<dbReference type="PANTHER" id="PTHR44858:SF1">
    <property type="entry name" value="UDP-N-ACETYLGLUCOSAMINE--PEPTIDE N-ACETYLGLUCOSAMINYLTRANSFERASE SPINDLY-RELATED"/>
    <property type="match status" value="1"/>
</dbReference>
<organism evidence="11 12">
    <name type="scientific">Opacimonas viscosa</name>
    <dbReference type="NCBI Taxonomy" id="2961944"/>
    <lineage>
        <taxon>Bacteria</taxon>
        <taxon>Pseudomonadati</taxon>
        <taxon>Pseudomonadota</taxon>
        <taxon>Gammaproteobacteria</taxon>
        <taxon>Alteromonadales</taxon>
        <taxon>Alteromonadaceae</taxon>
        <taxon>Opacimonas</taxon>
    </lineage>
</organism>
<reference evidence="11" key="1">
    <citation type="submission" date="2022-07" db="EMBL/GenBank/DDBJ databases">
        <title>Characterization of the Novel Bacterium Alteromonas immobilis LMIT006 and Alteromonas gregis LMIT007.</title>
        <authorList>
            <person name="Lin X."/>
        </authorList>
    </citation>
    <scope>NUCLEOTIDE SEQUENCE</scope>
    <source>
        <strain evidence="11">LMIT007</strain>
    </source>
</reference>
<dbReference type="GO" id="GO:0046813">
    <property type="term" value="P:receptor-mediated virion attachment to host cell"/>
    <property type="evidence" value="ECO:0007669"/>
    <property type="project" value="TreeGrafter"/>
</dbReference>
<evidence type="ECO:0000256" key="7">
    <source>
        <dbReference type="ARBA" id="ARBA00023288"/>
    </source>
</evidence>
<dbReference type="SMART" id="SM00028">
    <property type="entry name" value="TPR"/>
    <property type="match status" value="3"/>
</dbReference>
<feature type="chain" id="PRO_5041287480" description="Lipoprotein NlpI" evidence="10">
    <location>
        <begin position="18"/>
        <end position="307"/>
    </location>
</feature>
<dbReference type="EMBL" id="JANATA010000011">
    <property type="protein sequence ID" value="MCP3428782.1"/>
    <property type="molecule type" value="Genomic_DNA"/>
</dbReference>
<dbReference type="GO" id="GO:0005886">
    <property type="term" value="C:plasma membrane"/>
    <property type="evidence" value="ECO:0007669"/>
    <property type="project" value="UniProtKB-SubCell"/>
</dbReference>
<dbReference type="RefSeq" id="WP_254100391.1">
    <property type="nucleotide sequence ID" value="NZ_JANATA010000011.1"/>
</dbReference>
<evidence type="ECO:0000256" key="5">
    <source>
        <dbReference type="ARBA" id="ARBA00023136"/>
    </source>
</evidence>
<dbReference type="InterPro" id="IPR011990">
    <property type="entry name" value="TPR-like_helical_dom_sf"/>
</dbReference>
<dbReference type="Proteomes" id="UP001165413">
    <property type="component" value="Unassembled WGS sequence"/>
</dbReference>
<comment type="subcellular location">
    <subcellularLocation>
        <location evidence="8">Cell membrane</location>
    </subcellularLocation>
</comment>
<sequence>MRLFLITVLCGLTFACAQTTEMQNTPNITPTPDNNAIANLVIAEPLVNSFQSQRAIAQLNQIVLNTKLSEEERAQMFFRRGLLYDSVGLHALAFYDFTQAIRLQPDIPGVYNSLGIQHTLRGDFIEAYEAFDSTLEIDPSYHFAYLNRALASYYDKRYELSLSDINAFYATDTSDTYRILWRYLIHYRIDPKAALHSLENAKSGVSTGAWTIRLIDFYLGEITQSDLLGDLLLGLENQKQLSERLCEVYFYLGKYYADRDQPAVAKNFFKLALATNVFEFVEHRYARLELELLHQRNPSDTKIAENE</sequence>